<keyword evidence="2" id="KW-0472">Membrane</keyword>
<organism evidence="3 4">
    <name type="scientific">Pseudonocardia yuanmonensis</name>
    <dbReference type="NCBI Taxonomy" id="1095914"/>
    <lineage>
        <taxon>Bacteria</taxon>
        <taxon>Bacillati</taxon>
        <taxon>Actinomycetota</taxon>
        <taxon>Actinomycetes</taxon>
        <taxon>Pseudonocardiales</taxon>
        <taxon>Pseudonocardiaceae</taxon>
        <taxon>Pseudonocardia</taxon>
    </lineage>
</organism>
<evidence type="ECO:0000256" key="1">
    <source>
        <dbReference type="SAM" id="MobiDB-lite"/>
    </source>
</evidence>
<dbReference type="RefSeq" id="WP_345381085.1">
    <property type="nucleotide sequence ID" value="NZ_BAABIC010000009.1"/>
</dbReference>
<evidence type="ECO:0000256" key="2">
    <source>
        <dbReference type="SAM" id="Phobius"/>
    </source>
</evidence>
<sequence length="89" mass="9320">MTFRLSRTLGVRLAILVALYAVFAVLAPGSRGAPGLYGVLIGLGFVGLVALGVGLTMIAANSTSRSGPWWRSGRCSGRRPRAKGSSRRC</sequence>
<accession>A0ABP8WM65</accession>
<dbReference type="EMBL" id="BAABIC010000009">
    <property type="protein sequence ID" value="GAA4690940.1"/>
    <property type="molecule type" value="Genomic_DNA"/>
</dbReference>
<gene>
    <name evidence="3" type="ORF">GCM10023215_29680</name>
</gene>
<protein>
    <submittedName>
        <fullName evidence="3">Uncharacterized protein</fullName>
    </submittedName>
</protein>
<keyword evidence="2" id="KW-0812">Transmembrane</keyword>
<evidence type="ECO:0000313" key="4">
    <source>
        <dbReference type="Proteomes" id="UP001500325"/>
    </source>
</evidence>
<feature type="compositionally biased region" description="Basic residues" evidence="1">
    <location>
        <begin position="76"/>
        <end position="89"/>
    </location>
</feature>
<proteinExistence type="predicted"/>
<feature type="transmembrane region" description="Helical" evidence="2">
    <location>
        <begin position="35"/>
        <end position="60"/>
    </location>
</feature>
<feature type="transmembrane region" description="Helical" evidence="2">
    <location>
        <begin position="9"/>
        <end position="29"/>
    </location>
</feature>
<keyword evidence="4" id="KW-1185">Reference proteome</keyword>
<evidence type="ECO:0000313" key="3">
    <source>
        <dbReference type="EMBL" id="GAA4690940.1"/>
    </source>
</evidence>
<keyword evidence="2" id="KW-1133">Transmembrane helix</keyword>
<dbReference type="Proteomes" id="UP001500325">
    <property type="component" value="Unassembled WGS sequence"/>
</dbReference>
<reference evidence="4" key="1">
    <citation type="journal article" date="2019" name="Int. J. Syst. Evol. Microbiol.">
        <title>The Global Catalogue of Microorganisms (GCM) 10K type strain sequencing project: providing services to taxonomists for standard genome sequencing and annotation.</title>
        <authorList>
            <consortium name="The Broad Institute Genomics Platform"/>
            <consortium name="The Broad Institute Genome Sequencing Center for Infectious Disease"/>
            <person name="Wu L."/>
            <person name="Ma J."/>
        </authorList>
    </citation>
    <scope>NUCLEOTIDE SEQUENCE [LARGE SCALE GENOMIC DNA]</scope>
    <source>
        <strain evidence="4">JCM 18055</strain>
    </source>
</reference>
<comment type="caution">
    <text evidence="3">The sequence shown here is derived from an EMBL/GenBank/DDBJ whole genome shotgun (WGS) entry which is preliminary data.</text>
</comment>
<feature type="region of interest" description="Disordered" evidence="1">
    <location>
        <begin position="63"/>
        <end position="89"/>
    </location>
</feature>
<name>A0ABP8WM65_9PSEU</name>